<reference evidence="2" key="1">
    <citation type="submission" date="2020-09" db="EMBL/GenBank/DDBJ databases">
        <title>Bosea spartocytisi sp. nov. a root nodule endophyte of Spartocytisus supranubius in the high mountain ecosystem fo the Teide National Park (Canary Islands, Spain).</title>
        <authorList>
            <person name="Pulido-Suarez L."/>
            <person name="Peix A."/>
            <person name="Igual J.M."/>
            <person name="Socas-Perez N."/>
            <person name="Velazquez E."/>
            <person name="Flores-Felix J.D."/>
            <person name="Leon-Barrios M."/>
        </authorList>
    </citation>
    <scope>NUCLEOTIDE SEQUENCE</scope>
    <source>
        <strain evidence="2">SSUT16</strain>
    </source>
</reference>
<feature type="compositionally biased region" description="Polar residues" evidence="1">
    <location>
        <begin position="109"/>
        <end position="121"/>
    </location>
</feature>
<proteinExistence type="predicted"/>
<feature type="compositionally biased region" description="Basic residues" evidence="1">
    <location>
        <begin position="358"/>
        <end position="367"/>
    </location>
</feature>
<accession>A0A927ECY1</accession>
<evidence type="ECO:0000313" key="2">
    <source>
        <dbReference type="EMBL" id="MBD3847021.1"/>
    </source>
</evidence>
<comment type="caution">
    <text evidence="2">The sequence shown here is derived from an EMBL/GenBank/DDBJ whole genome shotgun (WGS) entry which is preliminary data.</text>
</comment>
<organism evidence="2 3">
    <name type="scientific">Bosea spartocytisi</name>
    <dbReference type="NCBI Taxonomy" id="2773451"/>
    <lineage>
        <taxon>Bacteria</taxon>
        <taxon>Pseudomonadati</taxon>
        <taxon>Pseudomonadota</taxon>
        <taxon>Alphaproteobacteria</taxon>
        <taxon>Hyphomicrobiales</taxon>
        <taxon>Boseaceae</taxon>
        <taxon>Bosea</taxon>
    </lineage>
</organism>
<dbReference type="EMBL" id="JACXWY010000008">
    <property type="protein sequence ID" value="MBD3847021.1"/>
    <property type="molecule type" value="Genomic_DNA"/>
</dbReference>
<name>A0A927ECY1_9HYPH</name>
<dbReference type="AlphaFoldDB" id="A0A927ECY1"/>
<sequence length="367" mass="39507">MRLVSSMAEKAVREGLARMRPGLATARDWARMLAARLKSLDLVPGLISAADHGERFARAFWQGMRRLAPRRGLGFAGALLWRSAAALAGLGLTAALITGLSAKDEDQPQLASLTIDRTPSELSRPAATRSDRPGPANWMAIPRPIAMFHLSSPELGRTTPAYEAQRTEDGRREDVMTFAAFAEAGPHLVLRLRTGPLDMASARPFTIDLVREAALRSLSVGRSSAPAAIPTRFGPLETADVLLDDGSTSRNCLAFRSAGTEAGFAMSGWWCAGGKPADRRQLTCLIERLDLANAAGSEELRQSFTKSELKRDAACATPFLATAGRKASWLDTDGSVPALRMKTATTEPAKATPPARPVRPKATRRKR</sequence>
<protein>
    <submittedName>
        <fullName evidence="2">Uncharacterized protein</fullName>
    </submittedName>
</protein>
<evidence type="ECO:0000256" key="1">
    <source>
        <dbReference type="SAM" id="MobiDB-lite"/>
    </source>
</evidence>
<gene>
    <name evidence="2" type="ORF">IED13_15035</name>
</gene>
<evidence type="ECO:0000313" key="3">
    <source>
        <dbReference type="Proteomes" id="UP000619295"/>
    </source>
</evidence>
<feature type="region of interest" description="Disordered" evidence="1">
    <location>
        <begin position="340"/>
        <end position="367"/>
    </location>
</feature>
<keyword evidence="3" id="KW-1185">Reference proteome</keyword>
<feature type="compositionally biased region" description="Low complexity" evidence="1">
    <location>
        <begin position="343"/>
        <end position="353"/>
    </location>
</feature>
<dbReference type="Proteomes" id="UP000619295">
    <property type="component" value="Unassembled WGS sequence"/>
</dbReference>
<dbReference type="RefSeq" id="WP_191124646.1">
    <property type="nucleotide sequence ID" value="NZ_JACXWY010000008.1"/>
</dbReference>
<feature type="region of interest" description="Disordered" evidence="1">
    <location>
        <begin position="108"/>
        <end position="135"/>
    </location>
</feature>